<accession>A0AAV2QWV6</accession>
<reference evidence="2 3" key="1">
    <citation type="submission" date="2024-05" db="EMBL/GenBank/DDBJ databases">
        <authorList>
            <person name="Wallberg A."/>
        </authorList>
    </citation>
    <scope>NUCLEOTIDE SEQUENCE [LARGE SCALE GENOMIC DNA]</scope>
</reference>
<feature type="region of interest" description="Disordered" evidence="1">
    <location>
        <begin position="93"/>
        <end position="185"/>
    </location>
</feature>
<organism evidence="2 3">
    <name type="scientific">Meganyctiphanes norvegica</name>
    <name type="common">Northern krill</name>
    <name type="synonym">Thysanopoda norvegica</name>
    <dbReference type="NCBI Taxonomy" id="48144"/>
    <lineage>
        <taxon>Eukaryota</taxon>
        <taxon>Metazoa</taxon>
        <taxon>Ecdysozoa</taxon>
        <taxon>Arthropoda</taxon>
        <taxon>Crustacea</taxon>
        <taxon>Multicrustacea</taxon>
        <taxon>Malacostraca</taxon>
        <taxon>Eumalacostraca</taxon>
        <taxon>Eucarida</taxon>
        <taxon>Euphausiacea</taxon>
        <taxon>Euphausiidae</taxon>
        <taxon>Meganyctiphanes</taxon>
    </lineage>
</organism>
<feature type="region of interest" description="Disordered" evidence="1">
    <location>
        <begin position="1"/>
        <end position="76"/>
    </location>
</feature>
<feature type="compositionally biased region" description="Basic and acidic residues" evidence="1">
    <location>
        <begin position="1"/>
        <end position="12"/>
    </location>
</feature>
<sequence>MTFAERKREKAHSTGRRSNSNKGRQQRAAAAREAARLKRLARNTQELLPPTNLQDDPAPETSFIPPQAPVSPPSTLPHFHVISPAISPPILSLPSSPASTQVERSPPILSPQGLYVSSSRPWPSRRGIHPPYSPRRSRRTNELVKKKEECKDRKIESQKQLQNDPDSGEGSATSSSEVTAHRPPIFSTKMSQYTSAQVTWPAPQTQTIRLQNKDSSKIVVCEDCGKVWTIEALNIDVNLGIHLQKQENIENGTMHMTSMLADDGLTRLSCVMVGSMDKETRYTWRVNHKGQGSPAESGCQILPVLEDLQTKFILGPSNAEFDIKIKDECIEDASEKNIFIEDYLTEEKIYIKEESLEEELMLT</sequence>
<feature type="compositionally biased region" description="Pro residues" evidence="1">
    <location>
        <begin position="66"/>
        <end position="75"/>
    </location>
</feature>
<dbReference type="EMBL" id="CAXKWB010012773">
    <property type="protein sequence ID" value="CAL4105453.1"/>
    <property type="molecule type" value="Genomic_DNA"/>
</dbReference>
<keyword evidence="3" id="KW-1185">Reference proteome</keyword>
<feature type="compositionally biased region" description="Basic and acidic residues" evidence="1">
    <location>
        <begin position="139"/>
        <end position="157"/>
    </location>
</feature>
<evidence type="ECO:0000313" key="2">
    <source>
        <dbReference type="EMBL" id="CAL4105453.1"/>
    </source>
</evidence>
<feature type="compositionally biased region" description="Polar residues" evidence="1">
    <location>
        <begin position="158"/>
        <end position="178"/>
    </location>
</feature>
<dbReference type="Proteomes" id="UP001497623">
    <property type="component" value="Unassembled WGS sequence"/>
</dbReference>
<proteinExistence type="predicted"/>
<protein>
    <submittedName>
        <fullName evidence="2">Uncharacterized protein</fullName>
    </submittedName>
</protein>
<gene>
    <name evidence="2" type="ORF">MNOR_LOCUS18095</name>
</gene>
<evidence type="ECO:0000256" key="1">
    <source>
        <dbReference type="SAM" id="MobiDB-lite"/>
    </source>
</evidence>
<feature type="compositionally biased region" description="Polar residues" evidence="1">
    <location>
        <begin position="43"/>
        <end position="54"/>
    </location>
</feature>
<comment type="caution">
    <text evidence="2">The sequence shown here is derived from an EMBL/GenBank/DDBJ whole genome shotgun (WGS) entry which is preliminary data.</text>
</comment>
<name>A0AAV2QWV6_MEGNR</name>
<evidence type="ECO:0000313" key="3">
    <source>
        <dbReference type="Proteomes" id="UP001497623"/>
    </source>
</evidence>
<dbReference type="AlphaFoldDB" id="A0AAV2QWV6"/>